<feature type="compositionally biased region" description="Basic and acidic residues" evidence="1">
    <location>
        <begin position="234"/>
        <end position="245"/>
    </location>
</feature>
<dbReference type="Proteomes" id="UP000178880">
    <property type="component" value="Unassembled WGS sequence"/>
</dbReference>
<dbReference type="PROSITE" id="PS50093">
    <property type="entry name" value="PKD"/>
    <property type="match status" value="1"/>
</dbReference>
<dbReference type="InterPro" id="IPR000601">
    <property type="entry name" value="PKD_dom"/>
</dbReference>
<comment type="caution">
    <text evidence="3">The sequence shown here is derived from an EMBL/GenBank/DDBJ whole genome shotgun (WGS) entry which is preliminary data.</text>
</comment>
<dbReference type="PRINTS" id="PR00832">
    <property type="entry name" value="PAXILLIN"/>
</dbReference>
<feature type="region of interest" description="Disordered" evidence="1">
    <location>
        <begin position="220"/>
        <end position="255"/>
    </location>
</feature>
<evidence type="ECO:0000313" key="3">
    <source>
        <dbReference type="EMBL" id="OGZ00246.1"/>
    </source>
</evidence>
<protein>
    <recommendedName>
        <fullName evidence="2">PKD domain-containing protein</fullName>
    </recommendedName>
</protein>
<evidence type="ECO:0000259" key="2">
    <source>
        <dbReference type="PROSITE" id="PS50093"/>
    </source>
</evidence>
<evidence type="ECO:0000313" key="4">
    <source>
        <dbReference type="Proteomes" id="UP000178880"/>
    </source>
</evidence>
<name>A0A1G2CFU4_9BACT</name>
<dbReference type="EMBL" id="MHLA01000005">
    <property type="protein sequence ID" value="OGZ00246.1"/>
    <property type="molecule type" value="Genomic_DNA"/>
</dbReference>
<dbReference type="SUPFAM" id="SSF49299">
    <property type="entry name" value="PKD domain"/>
    <property type="match status" value="1"/>
</dbReference>
<dbReference type="AlphaFoldDB" id="A0A1G2CFU4"/>
<feature type="domain" description="PKD" evidence="2">
    <location>
        <begin position="12"/>
        <end position="91"/>
    </location>
</feature>
<accession>A0A1G2CFU4</accession>
<gene>
    <name evidence="3" type="ORF">A2945_04430</name>
</gene>
<organism evidence="3 4">
    <name type="scientific">Candidatus Liptonbacteria bacterium RIFCSPLOWO2_01_FULL_52_25</name>
    <dbReference type="NCBI Taxonomy" id="1798650"/>
    <lineage>
        <taxon>Bacteria</taxon>
        <taxon>Candidatus Liptoniibacteriota</taxon>
    </lineage>
</organism>
<dbReference type="STRING" id="1798650.A2945_04430"/>
<evidence type="ECO:0000256" key="1">
    <source>
        <dbReference type="SAM" id="MobiDB-lite"/>
    </source>
</evidence>
<proteinExistence type="predicted"/>
<dbReference type="InterPro" id="IPR035986">
    <property type="entry name" value="PKD_dom_sf"/>
</dbReference>
<reference evidence="3 4" key="1">
    <citation type="journal article" date="2016" name="Nat. Commun.">
        <title>Thousands of microbial genomes shed light on interconnected biogeochemical processes in an aquifer system.</title>
        <authorList>
            <person name="Anantharaman K."/>
            <person name="Brown C.T."/>
            <person name="Hug L.A."/>
            <person name="Sharon I."/>
            <person name="Castelle C.J."/>
            <person name="Probst A.J."/>
            <person name="Thomas B.C."/>
            <person name="Singh A."/>
            <person name="Wilkins M.J."/>
            <person name="Karaoz U."/>
            <person name="Brodie E.L."/>
            <person name="Williams K.H."/>
            <person name="Hubbard S.S."/>
            <person name="Banfield J.F."/>
        </authorList>
    </citation>
    <scope>NUCLEOTIDE SEQUENCE [LARGE SCALE GENOMIC DNA]</scope>
</reference>
<sequence length="274" mass="28959">MASGGLSFVGAQTASLSASCSGSVAVNAITWTATATGGTAPYSYAWSGAVSGTSSVATATYTATGTYSVSAAVGDTTTSTASTTCSATVSVLPTPPPPPPAPAPTSTVIHRVPFFKEPMLQVNPGGHFLARGMVVQSVSSGSFIGKVWGTSWTVIIPSSTELLLRDGKGVKVSSVEHLQVGDEVGVSGRVDPNHELTVIADVVRNYSILVVRPKPAKEMKEFKNEMRDDDDDGDERREEKKEKSNNGKNNQDIRSQIEQLMAEIRKIQEQLKNR</sequence>